<reference evidence="4" key="1">
    <citation type="submission" date="2023-08" db="EMBL/GenBank/DDBJ databases">
        <title>Reference Genome Resource for the Citrus Pathogen Phytophthora citrophthora.</title>
        <authorList>
            <person name="Moller H."/>
            <person name="Coetzee B."/>
            <person name="Rose L.J."/>
            <person name="Van Niekerk J.M."/>
        </authorList>
    </citation>
    <scope>NUCLEOTIDE SEQUENCE</scope>
    <source>
        <strain evidence="4">STE-U-9442</strain>
    </source>
</reference>
<evidence type="ECO:0000256" key="1">
    <source>
        <dbReference type="ARBA" id="ARBA00022729"/>
    </source>
</evidence>
<dbReference type="InterPro" id="IPR036300">
    <property type="entry name" value="MIR_dom_sf"/>
</dbReference>
<proteinExistence type="predicted"/>
<sequence>MPQQTTDLLRLEVKRQTLRHHVQRSLGRAVAVRATRSVVFDAAHTGSDLRHKGLATGSNCKTQIGQKRACHEEWTNGVNLELAHHILLGSHVQAAAQGDSSVVNQQIHFHTLNRLGHCQNGLLISRIQRQSLPRLEIFKLLGGVHITRRSDDVPALLDIVLHERKADAPVASSNQNSLGSHLFLVFFFGGRMCLSSWVANSEVLRLCAPKSTSKQKIVSLTSLAGYDCHASHFTFLNVMRVGLLLFSALLSALPHVRADTHCVKWRATSSCDPHGIREAQNDAACSKRIPSGLSGFCECENRRRVREVGCDHHEFTCEEACAEDSSADLSYPQGFEHVTCGSSIKLVHEPSRYRLHSHEIQYGSGSGQQSVTTHMARNDVNSYWLVKEGDGASVCEVGQPIECGATIRLEHMQTRRNLHSHMFKAPLSSQNLEVSAFGVAGEGDRMDSWVVECQENQQCSAEGQCEDDQLWKRGELIRLRHRSTNHLLSTSAKSRFDDSNCPRCPINGQQEVSASSNRNEETLWFAGEGIYVTE</sequence>
<evidence type="ECO:0000256" key="2">
    <source>
        <dbReference type="ARBA" id="ARBA00022737"/>
    </source>
</evidence>
<dbReference type="SMART" id="SM00472">
    <property type="entry name" value="MIR"/>
    <property type="match status" value="3"/>
</dbReference>
<dbReference type="Pfam" id="PF02815">
    <property type="entry name" value="MIR"/>
    <property type="match status" value="1"/>
</dbReference>
<feature type="domain" description="MIR" evidence="3">
    <location>
        <begin position="335"/>
        <end position="389"/>
    </location>
</feature>
<evidence type="ECO:0000313" key="5">
    <source>
        <dbReference type="Proteomes" id="UP001259832"/>
    </source>
</evidence>
<dbReference type="Gene3D" id="2.80.10.50">
    <property type="match status" value="1"/>
</dbReference>
<dbReference type="CDD" id="cd23279">
    <property type="entry name" value="beta-trefoil_MIR_SDF2-like"/>
    <property type="match status" value="1"/>
</dbReference>
<dbReference type="AlphaFoldDB" id="A0AAD9LH51"/>
<keyword evidence="1" id="KW-0732">Signal</keyword>
<evidence type="ECO:0000313" key="4">
    <source>
        <dbReference type="EMBL" id="KAK1935154.1"/>
    </source>
</evidence>
<dbReference type="EMBL" id="JASMQC010000024">
    <property type="protein sequence ID" value="KAK1935154.1"/>
    <property type="molecule type" value="Genomic_DNA"/>
</dbReference>
<organism evidence="4 5">
    <name type="scientific">Phytophthora citrophthora</name>
    <dbReference type="NCBI Taxonomy" id="4793"/>
    <lineage>
        <taxon>Eukaryota</taxon>
        <taxon>Sar</taxon>
        <taxon>Stramenopiles</taxon>
        <taxon>Oomycota</taxon>
        <taxon>Peronosporomycetes</taxon>
        <taxon>Peronosporales</taxon>
        <taxon>Peronosporaceae</taxon>
        <taxon>Phytophthora</taxon>
    </lineage>
</organism>
<keyword evidence="2" id="KW-0677">Repeat</keyword>
<feature type="domain" description="MIR" evidence="3">
    <location>
        <begin position="398"/>
        <end position="454"/>
    </location>
</feature>
<gene>
    <name evidence="4" type="ORF">P3T76_010920</name>
</gene>
<feature type="domain" description="MIR" evidence="3">
    <location>
        <begin position="468"/>
        <end position="529"/>
    </location>
</feature>
<name>A0AAD9LH51_9STRA</name>
<dbReference type="Proteomes" id="UP001259832">
    <property type="component" value="Unassembled WGS sequence"/>
</dbReference>
<accession>A0AAD9LH51</accession>
<comment type="caution">
    <text evidence="4">The sequence shown here is derived from an EMBL/GenBank/DDBJ whole genome shotgun (WGS) entry which is preliminary data.</text>
</comment>
<dbReference type="PANTHER" id="PTHR46809:SF2">
    <property type="entry name" value="GH21273P"/>
    <property type="match status" value="1"/>
</dbReference>
<dbReference type="SUPFAM" id="SSF82109">
    <property type="entry name" value="MIR domain"/>
    <property type="match status" value="1"/>
</dbReference>
<protein>
    <submittedName>
        <fullName evidence="4">Stromal cell-derived factor 2</fullName>
    </submittedName>
</protein>
<dbReference type="InterPro" id="IPR016093">
    <property type="entry name" value="MIR_motif"/>
</dbReference>
<dbReference type="PANTHER" id="PTHR46809">
    <property type="entry name" value="STROMAL CELL-DERIVED FACTOR 2-LIKE PROTEIN"/>
    <property type="match status" value="1"/>
</dbReference>
<keyword evidence="5" id="KW-1185">Reference proteome</keyword>
<evidence type="ECO:0000259" key="3">
    <source>
        <dbReference type="PROSITE" id="PS50919"/>
    </source>
</evidence>
<dbReference type="PROSITE" id="PS50919">
    <property type="entry name" value="MIR"/>
    <property type="match status" value="3"/>
</dbReference>